<dbReference type="EMBL" id="AP024525">
    <property type="protein sequence ID" value="BCT75743.1"/>
    <property type="molecule type" value="Genomic_DNA"/>
</dbReference>
<feature type="transmembrane region" description="Helical" evidence="1">
    <location>
        <begin position="82"/>
        <end position="100"/>
    </location>
</feature>
<feature type="transmembrane region" description="Helical" evidence="1">
    <location>
        <begin position="46"/>
        <end position="70"/>
    </location>
</feature>
<feature type="transmembrane region" description="Helical" evidence="1">
    <location>
        <begin position="164"/>
        <end position="185"/>
    </location>
</feature>
<dbReference type="RefSeq" id="WP_229232455.1">
    <property type="nucleotide sequence ID" value="NZ_AP024525.1"/>
</dbReference>
<feature type="transmembrane region" description="Helical" evidence="1">
    <location>
        <begin position="106"/>
        <end position="127"/>
    </location>
</feature>
<keyword evidence="1" id="KW-0812">Transmembrane</keyword>
<accession>A0ABN6FIS3</accession>
<evidence type="ECO:0000313" key="2">
    <source>
        <dbReference type="EMBL" id="BCT75743.1"/>
    </source>
</evidence>
<sequence length="207" mass="21376">MSGIPAGRGGSGRAWIRWAALGMIVGGAAMFLLHTGGFAATSVAGYFMAVGPGIGIAQLLLTAGAVGLWSDHSFGGGALARTGLGLAIVGLAVLAISNLVRPFGDLWYFAAAASVLAPLGFILAGVAELRNHAWTGWERFVPLGVGILPIVIVYPGLALGGSSAVGEFLVGVWGLAFVVLGWAELREPPLEPIRIRDHVSTRRPKNR</sequence>
<keyword evidence="1" id="KW-1133">Transmembrane helix</keyword>
<proteinExistence type="predicted"/>
<protein>
    <submittedName>
        <fullName evidence="2">Uncharacterized protein</fullName>
    </submittedName>
</protein>
<feature type="transmembrane region" description="Helical" evidence="1">
    <location>
        <begin position="139"/>
        <end position="158"/>
    </location>
</feature>
<gene>
    <name evidence="2" type="ORF">SCMU_15850</name>
</gene>
<feature type="transmembrane region" description="Helical" evidence="1">
    <location>
        <begin position="18"/>
        <end position="40"/>
    </location>
</feature>
<reference evidence="2 3" key="1">
    <citation type="journal article" date="2021" name="J. Biosci. Bioeng.">
        <title>Identification and characterization of a chc gene cluster responsible for the aromatization pathway of cyclohexanecarboxylate degradation in Sinomonas cyclohexanicum ATCC 51369.</title>
        <authorList>
            <person name="Yamamoto T."/>
            <person name="Hasegawa Y."/>
            <person name="Lau P.C.K."/>
            <person name="Iwaki H."/>
        </authorList>
    </citation>
    <scope>NUCLEOTIDE SEQUENCE [LARGE SCALE GENOMIC DNA]</scope>
    <source>
        <strain evidence="2 3">ATCC 51369</strain>
    </source>
</reference>
<evidence type="ECO:0000313" key="3">
    <source>
        <dbReference type="Proteomes" id="UP001319861"/>
    </source>
</evidence>
<keyword evidence="3" id="KW-1185">Reference proteome</keyword>
<keyword evidence="1" id="KW-0472">Membrane</keyword>
<evidence type="ECO:0000256" key="1">
    <source>
        <dbReference type="SAM" id="Phobius"/>
    </source>
</evidence>
<organism evidence="2 3">
    <name type="scientific">Sinomonas cyclohexanicum</name>
    <name type="common">Corynebacterium cyclohexanicum</name>
    <dbReference type="NCBI Taxonomy" id="322009"/>
    <lineage>
        <taxon>Bacteria</taxon>
        <taxon>Bacillati</taxon>
        <taxon>Actinomycetota</taxon>
        <taxon>Actinomycetes</taxon>
        <taxon>Micrococcales</taxon>
        <taxon>Micrococcaceae</taxon>
        <taxon>Sinomonas</taxon>
    </lineage>
</organism>
<dbReference type="Proteomes" id="UP001319861">
    <property type="component" value="Chromosome"/>
</dbReference>
<name>A0ABN6FIS3_SINCY</name>